<feature type="compositionally biased region" description="Low complexity" evidence="4">
    <location>
        <begin position="1"/>
        <end position="18"/>
    </location>
</feature>
<gene>
    <name evidence="6" type="ordered locus">Bpet2784</name>
</gene>
<reference evidence="6 7" key="1">
    <citation type="journal article" date="2008" name="BMC Genomics">
        <title>The missing link: Bordetella petrii is endowed with both the metabolic versatility of environmental bacteria and virulence traits of pathogenic Bordetellae.</title>
        <authorList>
            <person name="Gross R."/>
            <person name="Guzman C.A."/>
            <person name="Sebaihia M."/>
            <person name="Martins Dos Santos V.A."/>
            <person name="Pieper D.H."/>
            <person name="Koebnik R."/>
            <person name="Lechner M."/>
            <person name="Bartels D."/>
            <person name="Buhrmester J."/>
            <person name="Choudhuri J.V."/>
            <person name="Ebensen T."/>
            <person name="Gaigalat L."/>
            <person name="Herrmann S."/>
            <person name="Khachane A.N."/>
            <person name="Larisch C."/>
            <person name="Link S."/>
            <person name="Linke B."/>
            <person name="Meyer F."/>
            <person name="Mormann S."/>
            <person name="Nakunst D."/>
            <person name="Rueckert C."/>
            <person name="Schneiker-Bekel S."/>
            <person name="Schulze K."/>
            <person name="Vorhoelter F.J."/>
            <person name="Yevsa T."/>
            <person name="Engle J.T."/>
            <person name="Goldman W.E."/>
            <person name="Puehler A."/>
            <person name="Goebel U.B."/>
            <person name="Goesmann A."/>
            <person name="Bloecker H."/>
            <person name="Kaiser O."/>
            <person name="Martinez-Arias R."/>
        </authorList>
    </citation>
    <scope>NUCLEOTIDE SEQUENCE [LARGE SCALE GENOMIC DNA]</scope>
    <source>
        <strain evidence="7">ATCC BAA-461 / DSM 12804 / CCUG 43448 / CIP 107267 / Se-1111R</strain>
    </source>
</reference>
<dbReference type="SMART" id="SM00345">
    <property type="entry name" value="HTH_GNTR"/>
    <property type="match status" value="1"/>
</dbReference>
<feature type="domain" description="HTH gntR-type" evidence="5">
    <location>
        <begin position="21"/>
        <end position="88"/>
    </location>
</feature>
<dbReference type="EMBL" id="AM902716">
    <property type="protein sequence ID" value="CAP43126.1"/>
    <property type="molecule type" value="Genomic_DNA"/>
</dbReference>
<dbReference type="InterPro" id="IPR011711">
    <property type="entry name" value="GntR_C"/>
</dbReference>
<dbReference type="CDD" id="cd07377">
    <property type="entry name" value="WHTH_GntR"/>
    <property type="match status" value="1"/>
</dbReference>
<dbReference type="PANTHER" id="PTHR43537">
    <property type="entry name" value="TRANSCRIPTIONAL REGULATOR, GNTR FAMILY"/>
    <property type="match status" value="1"/>
</dbReference>
<dbReference type="Pfam" id="PF00392">
    <property type="entry name" value="GntR"/>
    <property type="match status" value="1"/>
</dbReference>
<organism evidence="6 7">
    <name type="scientific">Bordetella petrii (strain ATCC BAA-461 / DSM 12804 / CCUG 43448 / CIP 107267 / Se-1111R)</name>
    <dbReference type="NCBI Taxonomy" id="340100"/>
    <lineage>
        <taxon>Bacteria</taxon>
        <taxon>Pseudomonadati</taxon>
        <taxon>Pseudomonadota</taxon>
        <taxon>Betaproteobacteria</taxon>
        <taxon>Burkholderiales</taxon>
        <taxon>Alcaligenaceae</taxon>
        <taxon>Bordetella</taxon>
    </lineage>
</organism>
<evidence type="ECO:0000313" key="6">
    <source>
        <dbReference type="EMBL" id="CAP43126.1"/>
    </source>
</evidence>
<evidence type="ECO:0000256" key="1">
    <source>
        <dbReference type="ARBA" id="ARBA00023015"/>
    </source>
</evidence>
<dbReference type="PROSITE" id="PS50949">
    <property type="entry name" value="HTH_GNTR"/>
    <property type="match status" value="1"/>
</dbReference>
<dbReference type="PANTHER" id="PTHR43537:SF24">
    <property type="entry name" value="GLUCONATE OPERON TRANSCRIPTIONAL REPRESSOR"/>
    <property type="match status" value="1"/>
</dbReference>
<dbReference type="eggNOG" id="COG1802">
    <property type="taxonomic scope" value="Bacteria"/>
</dbReference>
<dbReference type="STRING" id="94624.Bpet2784"/>
<dbReference type="GO" id="GO:0003677">
    <property type="term" value="F:DNA binding"/>
    <property type="evidence" value="ECO:0007669"/>
    <property type="project" value="UniProtKB-KW"/>
</dbReference>
<evidence type="ECO:0000256" key="2">
    <source>
        <dbReference type="ARBA" id="ARBA00023125"/>
    </source>
</evidence>
<dbReference type="KEGG" id="bpt:Bpet2784"/>
<evidence type="ECO:0000313" key="7">
    <source>
        <dbReference type="Proteomes" id="UP000001225"/>
    </source>
</evidence>
<dbReference type="InterPro" id="IPR036390">
    <property type="entry name" value="WH_DNA-bd_sf"/>
</dbReference>
<evidence type="ECO:0000259" key="5">
    <source>
        <dbReference type="PROSITE" id="PS50949"/>
    </source>
</evidence>
<evidence type="ECO:0000256" key="4">
    <source>
        <dbReference type="SAM" id="MobiDB-lite"/>
    </source>
</evidence>
<protein>
    <submittedName>
        <fullName evidence="6">Transcriptional regulator, GntR-family</fullName>
    </submittedName>
</protein>
<keyword evidence="1" id="KW-0805">Transcription regulation</keyword>
<name>A9IR33_BORPD</name>
<dbReference type="SUPFAM" id="SSF48008">
    <property type="entry name" value="GntR ligand-binding domain-like"/>
    <property type="match status" value="1"/>
</dbReference>
<feature type="region of interest" description="Disordered" evidence="4">
    <location>
        <begin position="1"/>
        <end position="21"/>
    </location>
</feature>
<dbReference type="SMART" id="SM00895">
    <property type="entry name" value="FCD"/>
    <property type="match status" value="1"/>
</dbReference>
<keyword evidence="2" id="KW-0238">DNA-binding</keyword>
<keyword evidence="7" id="KW-1185">Reference proteome</keyword>
<dbReference type="Gene3D" id="1.20.120.530">
    <property type="entry name" value="GntR ligand-binding domain-like"/>
    <property type="match status" value="1"/>
</dbReference>
<accession>A9IR33</accession>
<dbReference type="GO" id="GO:0003700">
    <property type="term" value="F:DNA-binding transcription factor activity"/>
    <property type="evidence" value="ECO:0007669"/>
    <property type="project" value="InterPro"/>
</dbReference>
<dbReference type="SUPFAM" id="SSF46785">
    <property type="entry name" value="Winged helix' DNA-binding domain"/>
    <property type="match status" value="1"/>
</dbReference>
<dbReference type="InterPro" id="IPR036388">
    <property type="entry name" value="WH-like_DNA-bd_sf"/>
</dbReference>
<keyword evidence="3" id="KW-0804">Transcription</keyword>
<dbReference type="InterPro" id="IPR008920">
    <property type="entry name" value="TF_FadR/GntR_C"/>
</dbReference>
<dbReference type="Gene3D" id="1.10.10.10">
    <property type="entry name" value="Winged helix-like DNA-binding domain superfamily/Winged helix DNA-binding domain"/>
    <property type="match status" value="1"/>
</dbReference>
<dbReference type="AlphaFoldDB" id="A9IR33"/>
<sequence length="241" mass="26847">MQQQDEPASASEAPSARRAAGKAVEHAYNSIKAAILSREFQPGSHLGEAALAKRLGISRTPIREAFRRLGAEGWLEILPDLGVRVTEWSARDVDEVFEARMLLESHIARRAAERITPEQLATLRRHAEHMENLLNEPVDAIVEERSAANNAFHDLLVQAAGSSRLQRILRLMVEIPVVKWTFKGYSAEETRRSVAHHFEIIAALEARDGEWAASTMRSHILSARNAVLRRLAADTPTSPEN</sequence>
<dbReference type="Proteomes" id="UP000001225">
    <property type="component" value="Chromosome"/>
</dbReference>
<evidence type="ECO:0000256" key="3">
    <source>
        <dbReference type="ARBA" id="ARBA00023163"/>
    </source>
</evidence>
<dbReference type="Pfam" id="PF07729">
    <property type="entry name" value="FCD"/>
    <property type="match status" value="1"/>
</dbReference>
<proteinExistence type="predicted"/>
<dbReference type="InterPro" id="IPR000524">
    <property type="entry name" value="Tscrpt_reg_HTH_GntR"/>
</dbReference>